<keyword evidence="1" id="KW-0812">Transmembrane</keyword>
<reference evidence="3" key="1">
    <citation type="journal article" date="2014" name="Int. J. Syst. Evol. Microbiol.">
        <title>Complete genome sequence of Corynebacterium casei LMG S-19264T (=DSM 44701T), isolated from a smear-ripened cheese.</title>
        <authorList>
            <consortium name="US DOE Joint Genome Institute (JGI-PGF)"/>
            <person name="Walter F."/>
            <person name="Albersmeier A."/>
            <person name="Kalinowski J."/>
            <person name="Ruckert C."/>
        </authorList>
    </citation>
    <scope>NUCLEOTIDE SEQUENCE</scope>
    <source>
        <strain evidence="3">JCM 31740</strain>
    </source>
</reference>
<dbReference type="KEGG" id="sacd:HS1genome_2190"/>
<reference evidence="2" key="3">
    <citation type="journal article" date="2019" name="BMC Res. Notes">
        <title>Complete genome sequence of the Sulfodiicoccus acidiphilus strain HS-1T, the first crenarchaeon that lacks polB3, isolated from an acidic hot spring in Ohwaku-dani, Hakone, Japan.</title>
        <authorList>
            <person name="Sakai H.D."/>
            <person name="Kurosawa N."/>
        </authorList>
    </citation>
    <scope>NUCLEOTIDE SEQUENCE</scope>
    <source>
        <strain evidence="2">HS-1</strain>
    </source>
</reference>
<organism evidence="2 4">
    <name type="scientific">Sulfodiicoccus acidiphilus</name>
    <dbReference type="NCBI Taxonomy" id="1670455"/>
    <lineage>
        <taxon>Archaea</taxon>
        <taxon>Thermoproteota</taxon>
        <taxon>Thermoprotei</taxon>
        <taxon>Sulfolobales</taxon>
        <taxon>Sulfolobaceae</taxon>
        <taxon>Sulfodiicoccus</taxon>
    </lineage>
</organism>
<keyword evidence="4" id="KW-1185">Reference proteome</keyword>
<dbReference type="GeneID" id="38667646"/>
<dbReference type="Proteomes" id="UP000276741">
    <property type="component" value="Chromosome"/>
</dbReference>
<protein>
    <submittedName>
        <fullName evidence="2">Uncharacterized protein</fullName>
    </submittedName>
</protein>
<reference evidence="4" key="2">
    <citation type="submission" date="2018-04" db="EMBL/GenBank/DDBJ databases">
        <title>Complete genome sequence of Sulfodiicoccus acidiphilus strain HS-1.</title>
        <authorList>
            <person name="Sakai H.D."/>
            <person name="Kurosawa N."/>
        </authorList>
    </citation>
    <scope>NUCLEOTIDE SEQUENCE [LARGE SCALE GENOMIC DNA]</scope>
    <source>
        <strain evidence="4">HS-1</strain>
    </source>
</reference>
<evidence type="ECO:0000313" key="2">
    <source>
        <dbReference type="EMBL" id="BBD73801.1"/>
    </source>
</evidence>
<dbReference type="EMBL" id="AP018553">
    <property type="protein sequence ID" value="BBD73801.1"/>
    <property type="molecule type" value="Genomic_DNA"/>
</dbReference>
<feature type="transmembrane region" description="Helical" evidence="1">
    <location>
        <begin position="81"/>
        <end position="100"/>
    </location>
</feature>
<sequence length="227" mass="25314">MEYRVVDSVPINRMSDIVLATPKLDEEYANALLLRAASGVKIKLVTCDREWGPWLDNQRRSYGLVEENIAKRGVEKCRGKAITLSRLSILIPFIVVVLMPVTYLRLPIHLLVVPPMAALAVALLVELRKLSRDARIELQLKVEGLERLKIEIGTVREEIRRSLEVVQAPIFTGTVVVHSEGAFFTSADLTTVSLKTLSAYQELKKEDGLDLIRAIGEGKVKEISSAQ</sequence>
<gene>
    <name evidence="3" type="ORF">GCM10007116_20610</name>
    <name evidence="2" type="ORF">HS1genome_2190</name>
</gene>
<name>A0A348B6J9_9CREN</name>
<keyword evidence="1" id="KW-0472">Membrane</keyword>
<proteinExistence type="predicted"/>
<dbReference type="Proteomes" id="UP000616143">
    <property type="component" value="Unassembled WGS sequence"/>
</dbReference>
<dbReference type="RefSeq" id="WP_126451061.1">
    <property type="nucleotide sequence ID" value="NZ_AP018553.1"/>
</dbReference>
<accession>A0A348B6J9</accession>
<dbReference type="OrthoDB" id="34642at2157"/>
<feature type="transmembrane region" description="Helical" evidence="1">
    <location>
        <begin position="106"/>
        <end position="125"/>
    </location>
</feature>
<dbReference type="EMBL" id="BMQS01000026">
    <property type="protein sequence ID" value="GGU03630.1"/>
    <property type="molecule type" value="Genomic_DNA"/>
</dbReference>
<evidence type="ECO:0000313" key="4">
    <source>
        <dbReference type="Proteomes" id="UP000276741"/>
    </source>
</evidence>
<dbReference type="AlphaFoldDB" id="A0A348B6J9"/>
<evidence type="ECO:0000313" key="3">
    <source>
        <dbReference type="EMBL" id="GGU03630.1"/>
    </source>
</evidence>
<evidence type="ECO:0000256" key="1">
    <source>
        <dbReference type="SAM" id="Phobius"/>
    </source>
</evidence>
<reference evidence="3" key="4">
    <citation type="submission" date="2020-09" db="EMBL/GenBank/DDBJ databases">
        <authorList>
            <person name="Sun Q."/>
            <person name="Ohkuma M."/>
        </authorList>
    </citation>
    <scope>NUCLEOTIDE SEQUENCE</scope>
    <source>
        <strain evidence="3">JCM 31740</strain>
    </source>
</reference>
<keyword evidence="1" id="KW-1133">Transmembrane helix</keyword>